<dbReference type="GeneID" id="92714532"/>
<protein>
    <submittedName>
        <fullName evidence="1">Uncharacterized protein</fullName>
    </submittedName>
</protein>
<proteinExistence type="predicted"/>
<dbReference type="EMBL" id="FQZN01000044">
    <property type="protein sequence ID" value="SHJ66001.1"/>
    <property type="molecule type" value="Genomic_DNA"/>
</dbReference>
<organism evidence="1 2">
    <name type="scientific">Bacteroides stercorirosoris</name>
    <dbReference type="NCBI Taxonomy" id="871324"/>
    <lineage>
        <taxon>Bacteria</taxon>
        <taxon>Pseudomonadati</taxon>
        <taxon>Bacteroidota</taxon>
        <taxon>Bacteroidia</taxon>
        <taxon>Bacteroidales</taxon>
        <taxon>Bacteroidaceae</taxon>
        <taxon>Bacteroides</taxon>
    </lineage>
</organism>
<dbReference type="Proteomes" id="UP000184192">
    <property type="component" value="Unassembled WGS sequence"/>
</dbReference>
<dbReference type="eggNOG" id="ENOG5033REP">
    <property type="taxonomic scope" value="Bacteria"/>
</dbReference>
<dbReference type="RefSeq" id="WP_025833819.1">
    <property type="nucleotide sequence ID" value="NZ_FQZN01000044.1"/>
</dbReference>
<name>A0A1M6L453_9BACE</name>
<keyword evidence="2" id="KW-1185">Reference proteome</keyword>
<gene>
    <name evidence="1" type="ORF">SAMN05444350_14411</name>
</gene>
<accession>A0A1M6L453</accession>
<evidence type="ECO:0000313" key="1">
    <source>
        <dbReference type="EMBL" id="SHJ66001.1"/>
    </source>
</evidence>
<sequence length="177" mass="19921">MQIVNFFYELARQHKQIKGFIYGKSYEKGAANEAHPLLWLDDPIYGQSVNQTLQYTVNVDILGVPENDEDVLDVQTAAFNVGMAIAEKIKHTRAQTGYSIDGFSFVSLRDYYDNNAAGFRFTYTMVQANPVNRCGNDFDPSKQFPKVDALPDFKVENPDGCAIFSDKTGLPNFKITI</sequence>
<reference evidence="2" key="1">
    <citation type="submission" date="2016-11" db="EMBL/GenBank/DDBJ databases">
        <authorList>
            <person name="Varghese N."/>
            <person name="Submissions S."/>
        </authorList>
    </citation>
    <scope>NUCLEOTIDE SEQUENCE [LARGE SCALE GENOMIC DNA]</scope>
    <source>
        <strain evidence="2">DSM 26884</strain>
    </source>
</reference>
<evidence type="ECO:0000313" key="2">
    <source>
        <dbReference type="Proteomes" id="UP000184192"/>
    </source>
</evidence>
<dbReference type="AlphaFoldDB" id="A0A1M6L453"/>